<keyword evidence="3" id="KW-0677">Repeat</keyword>
<dbReference type="Pfam" id="PF00135">
    <property type="entry name" value="COesterase"/>
    <property type="match status" value="2"/>
</dbReference>
<evidence type="ECO:0000259" key="6">
    <source>
        <dbReference type="PROSITE" id="PS51408"/>
    </source>
</evidence>
<feature type="compositionally biased region" description="Polar residues" evidence="5">
    <location>
        <begin position="310"/>
        <end position="339"/>
    </location>
</feature>
<dbReference type="InterPro" id="IPR018195">
    <property type="entry name" value="Transferrin_Fe_BS"/>
</dbReference>
<dbReference type="SUPFAM" id="SSF53474">
    <property type="entry name" value="alpha/beta-Hydrolases"/>
    <property type="match status" value="2"/>
</dbReference>
<comment type="caution">
    <text evidence="7">The sequence shown here is derived from an EMBL/GenBank/DDBJ whole genome shotgun (WGS) entry which is preliminary data.</text>
</comment>
<evidence type="ECO:0000313" key="7">
    <source>
        <dbReference type="EMBL" id="TGZ52539.1"/>
    </source>
</evidence>
<evidence type="ECO:0000256" key="4">
    <source>
        <dbReference type="ARBA" id="ARBA00023180"/>
    </source>
</evidence>
<keyword evidence="8" id="KW-1185">Reference proteome</keyword>
<dbReference type="Gene3D" id="3.40.50.1820">
    <property type="entry name" value="alpha/beta hydrolase"/>
    <property type="match status" value="2"/>
</dbReference>
<name>A0A4S2KWE0_9HYME</name>
<gene>
    <name evidence="7" type="ORF">DBV15_07939</name>
</gene>
<protein>
    <recommendedName>
        <fullName evidence="6">Transferrin-like domain-containing protein</fullName>
    </recommendedName>
</protein>
<dbReference type="SMART" id="SM00094">
    <property type="entry name" value="TR_FER"/>
    <property type="match status" value="2"/>
</dbReference>
<organism evidence="7 8">
    <name type="scientific">Temnothorax longispinosus</name>
    <dbReference type="NCBI Taxonomy" id="300112"/>
    <lineage>
        <taxon>Eukaryota</taxon>
        <taxon>Metazoa</taxon>
        <taxon>Ecdysozoa</taxon>
        <taxon>Arthropoda</taxon>
        <taxon>Hexapoda</taxon>
        <taxon>Insecta</taxon>
        <taxon>Pterygota</taxon>
        <taxon>Neoptera</taxon>
        <taxon>Endopterygota</taxon>
        <taxon>Hymenoptera</taxon>
        <taxon>Apocrita</taxon>
        <taxon>Aculeata</taxon>
        <taxon>Formicoidea</taxon>
        <taxon>Formicidae</taxon>
        <taxon>Myrmicinae</taxon>
        <taxon>Temnothorax</taxon>
    </lineage>
</organism>
<evidence type="ECO:0000256" key="2">
    <source>
        <dbReference type="ARBA" id="ARBA00022525"/>
    </source>
</evidence>
<dbReference type="Gene3D" id="3.40.190.10">
    <property type="entry name" value="Periplasmic binding protein-like II"/>
    <property type="match status" value="5"/>
</dbReference>
<dbReference type="Pfam" id="PF00405">
    <property type="entry name" value="Transferrin"/>
    <property type="match status" value="2"/>
</dbReference>
<keyword evidence="4" id="KW-0325">Glycoprotein</keyword>
<dbReference type="InterPro" id="IPR002018">
    <property type="entry name" value="CarbesteraseB"/>
</dbReference>
<dbReference type="InterPro" id="IPR029058">
    <property type="entry name" value="AB_hydrolase_fold"/>
</dbReference>
<dbReference type="SUPFAM" id="SSF53850">
    <property type="entry name" value="Periplasmic binding protein-like II"/>
    <property type="match status" value="2"/>
</dbReference>
<evidence type="ECO:0000256" key="5">
    <source>
        <dbReference type="SAM" id="MobiDB-lite"/>
    </source>
</evidence>
<reference evidence="7 8" key="1">
    <citation type="journal article" date="2019" name="Philos. Trans. R. Soc. Lond., B, Biol. Sci.">
        <title>Ant behaviour and brain gene expression of defending hosts depend on the ecological success of the intruding social parasite.</title>
        <authorList>
            <person name="Kaur R."/>
            <person name="Stoldt M."/>
            <person name="Jongepier E."/>
            <person name="Feldmeyer B."/>
            <person name="Menzel F."/>
            <person name="Bornberg-Bauer E."/>
            <person name="Foitzik S."/>
        </authorList>
    </citation>
    <scope>NUCLEOTIDE SEQUENCE [LARGE SCALE GENOMIC DNA]</scope>
    <source>
        <tissue evidence="7">Whole body</tissue>
    </source>
</reference>
<dbReference type="CDD" id="cd13529">
    <property type="entry name" value="PBP2_transferrin"/>
    <property type="match status" value="2"/>
</dbReference>
<sequence length="1992" mass="226239">MNSQHFNNTVTWCTVSDGEQNKCQAFARAVDREIGAFGYNYFSVRCKQAFNKEECMAMLDHEKAQITTLDAGEVFIAGRYHSLVPIMQEIYESGVNYQYAVAVIKRGSLPDVNSLYDLRGKKGCFAGVGTLAGWVIPINSLMRYGGMEVIDCNNHVKSTIKFFGPSCAVNSLIDKYNPLGDNSDQLCSLCIGKIPGGKCTNQDPYSGYEGAFRCLVEAGEIAFLVHTTVQEMTSTTFDFSSVKKEQFELLCKDGTRRPVDDYRTCNWGTVPSRAIVTSSATNFEIRRKYQRFLEKAVRILHKNRNDRNDTTGFSRFDNNQGSFDNDQEGFDNNQRGFDNNQRDFENRPGYNNRFSESDFNRGGFRNPNEYSTDNWDRNGFDRSFGGGGGRGGAEGGFNSWDRPGINDTFDYYNRERVHTEPTNVRPIEMFDLYESAPRYGMQHNLIFSDSSRDFVQLSEKDQTYTGYLGRSLDHILGVRHCPVNRMTLCVTSDPEMEKCVKMKIALKAQLLKPELLCHRGHSQINCMQLIQSGIADVTVLDASDVYTAGLRFELIPFISEVYNLGTPDYYVVAVAKEEDDNTDLTYLKNKYTCHTGINMAAGWVYPLAYLISNKWIRGYGCDSVRAAAEYFSKSCVPGALSTEYNTGVPYDNMCDLCHGVSYRYCRRDASEDYFGYTGAFRCLVEGGGDVSFVKHTTVAENTDGKRKEFWARNTFTKDFELLCPDGTRRPTSDYINCNLGKVAANAIVTRGGYYGYNETQINAYINLFIYAQQFYGRKEQDEFSFSMYYSPPPYSDLIFQDATQQLVVIPPNKREYSAYLGQDFMRARRIVDCNAGKCKTHKLVDSKQVSRQFHQFDKKTFLLDTYARIVANNNRRCPKRLRELAKPKRQAHSDQNDYAANFDLNYGHVTKTYRAEDKRNLKDIVVTLADDNLAGEQHEVAAPIGRIRGSTMTTRLGRKIYSFRGVRYAEPPTGQQRFQVAIPAADWNDVFDATKEGPACPAIHEQNIMEDCLPIIPSENDPVKRPVLVFFHPGGFYLYSGKSSNFGPQYLLDKDIVLVTVNFRLGTLGFLSTGDSKAPGNLGLKDQVVALRWIQRNIAAFGGDPDSVTISGCSVGGLSVMLHMVSPMSKGLFHRAIMMSGSISMKEPYGPYPTEQLHLAKKQAELLDCPTDTTGSMLICLNSKPVENFTDTMPKFFEWYGYPMLIWTPVVEPDEVHGIERFLPEQPAELFKKGKFHKVPLIAGVTKDEFGVVTKQHELGNDSYVDDLNNDWYRLAPINFLYERDTPRSRHISTELRRFYFDDKPIGPDTYDGLAHINTDAIVTYPMHSSVKLIAENTDQPIYFYVSSYQGRYSFVMWNETTPYGVVHHDDLQYLFFMKFKFPFFENDDPEIPTVELMTSMWSNFVQTGQPISPALAKNVTWEPYLPEKDNYLEISEEPRMKTGLYPDRMQKWDSKCKTHKLVDSKQVSGPFHQFDKKTFLLDTYVCIVANNNRRCPKRLRELAKPKRQARSDQNDHAANFDLNYGHVTKTYLQTVFLRRNIMKRFFAILLSIVVALADDNLAGEQHEVAAPIGRIRGSTMTTRLGRKIYSFRGVRYAEPPTGQQRFQVATPAADWIDVFDATKEGPACPAINEQNIMEDCLRVNIYTTKLPSENEPVKRPVLVFFHPGGFYLYSGRSSNFGPQYLLDKDVVLVTVNYRLGTLGFLSTGDSKAPGNLGLKDQVVALRWIQRNIVAFGGDPDSVTISGYSVGGLSVMLHMVSPMSKGLFHRAIMMSGSDGPYGPNKPYPTEQLHLAKKQAELLDCPTDTTGSLLICLNSKPVENFTDTMPKFFEWYGYPILIWTPVVEPEVHGIERFLPEQPIELFKKGKFHKVPLIAGVTKDEFGAVIKQHELGNNSIVDDLNNDWYRLAPIIFSYERDTPRSRYISTELRRFYFDDKPIGPDTYDGLAHIITDAIITYPMHSSVKLIAENTDQPIYFYFRYFIMRQVVLAS</sequence>
<keyword evidence="2" id="KW-0964">Secreted</keyword>
<evidence type="ECO:0000256" key="1">
    <source>
        <dbReference type="ARBA" id="ARBA00004613"/>
    </source>
</evidence>
<dbReference type="STRING" id="300112.A0A4S2KWE0"/>
<evidence type="ECO:0000256" key="3">
    <source>
        <dbReference type="ARBA" id="ARBA00022737"/>
    </source>
</evidence>
<dbReference type="GO" id="GO:0005576">
    <property type="term" value="C:extracellular region"/>
    <property type="evidence" value="ECO:0007669"/>
    <property type="project" value="UniProtKB-SubCell"/>
</dbReference>
<accession>A0A4S2KWE0</accession>
<dbReference type="InterPro" id="IPR050309">
    <property type="entry name" value="Type-B_Carboxylest/Lipase"/>
</dbReference>
<dbReference type="PROSITE" id="PS00205">
    <property type="entry name" value="TRANSFERRIN_LIKE_1"/>
    <property type="match status" value="1"/>
</dbReference>
<feature type="region of interest" description="Disordered" evidence="5">
    <location>
        <begin position="308"/>
        <end position="378"/>
    </location>
</feature>
<dbReference type="PRINTS" id="PR00422">
    <property type="entry name" value="TRANSFERRIN"/>
</dbReference>
<dbReference type="FunFam" id="3.40.190.10:FF:000095">
    <property type="entry name" value="Lactotransferrin"/>
    <property type="match status" value="1"/>
</dbReference>
<dbReference type="PROSITE" id="PS51408">
    <property type="entry name" value="TRANSFERRIN_LIKE_4"/>
    <property type="match status" value="2"/>
</dbReference>
<comment type="subcellular location">
    <subcellularLocation>
        <location evidence="1">Secreted</location>
    </subcellularLocation>
</comment>
<evidence type="ECO:0000313" key="8">
    <source>
        <dbReference type="Proteomes" id="UP000310200"/>
    </source>
</evidence>
<dbReference type="Proteomes" id="UP000310200">
    <property type="component" value="Unassembled WGS sequence"/>
</dbReference>
<proteinExistence type="predicted"/>
<feature type="domain" description="Transferrin-like" evidence="6">
    <location>
        <begin position="10"/>
        <end position="355"/>
    </location>
</feature>
<dbReference type="EMBL" id="QBLH01001253">
    <property type="protein sequence ID" value="TGZ52539.1"/>
    <property type="molecule type" value="Genomic_DNA"/>
</dbReference>
<dbReference type="PANTHER" id="PTHR11559">
    <property type="entry name" value="CARBOXYLESTERASE"/>
    <property type="match status" value="1"/>
</dbReference>
<dbReference type="InterPro" id="IPR001156">
    <property type="entry name" value="Transferrin-like_dom"/>
</dbReference>
<feature type="domain" description="Transferrin-like" evidence="6">
    <location>
        <begin position="486"/>
        <end position="833"/>
    </location>
</feature>